<feature type="compositionally biased region" description="Basic and acidic residues" evidence="10">
    <location>
        <begin position="246"/>
        <end position="256"/>
    </location>
</feature>
<evidence type="ECO:0000256" key="11">
    <source>
        <dbReference type="SAM" id="SignalP"/>
    </source>
</evidence>
<dbReference type="PROSITE" id="PS00136">
    <property type="entry name" value="SUBTILASE_ASP"/>
    <property type="match status" value="1"/>
</dbReference>
<keyword evidence="4 8" id="KW-0645">Protease</keyword>
<dbReference type="CDD" id="cd07474">
    <property type="entry name" value="Peptidases_S8_subtilisin_Vpr-like"/>
    <property type="match status" value="1"/>
</dbReference>
<evidence type="ECO:0000256" key="10">
    <source>
        <dbReference type="SAM" id="MobiDB-lite"/>
    </source>
</evidence>
<feature type="region of interest" description="Disordered" evidence="10">
    <location>
        <begin position="552"/>
        <end position="576"/>
    </location>
</feature>
<reference evidence="13 14" key="1">
    <citation type="submission" date="2020-08" db="EMBL/GenBank/DDBJ databases">
        <title>A Genomic Blueprint of the Chicken Gut Microbiome.</title>
        <authorList>
            <person name="Gilroy R."/>
            <person name="Ravi A."/>
            <person name="Getino M."/>
            <person name="Pursley I."/>
            <person name="Horton D.L."/>
            <person name="Alikhan N.-F."/>
            <person name="Baker D."/>
            <person name="Gharbi K."/>
            <person name="Hall N."/>
            <person name="Watson M."/>
            <person name="Adriaenssens E.M."/>
            <person name="Foster-Nyarko E."/>
            <person name="Jarju S."/>
            <person name="Secka A."/>
            <person name="Antonio M."/>
            <person name="Oren A."/>
            <person name="Chaudhuri R."/>
            <person name="La Ragione R.M."/>
            <person name="Hildebrand F."/>
            <person name="Pallen M.J."/>
        </authorList>
    </citation>
    <scope>NUCLEOTIDE SEQUENCE [LARGE SCALE GENOMIC DNA]</scope>
    <source>
        <strain evidence="13 14">Sa3CUA8</strain>
    </source>
</reference>
<keyword evidence="5 11" id="KW-0732">Signal</keyword>
<comment type="similarity">
    <text evidence="1 8 9">Belongs to the peptidase S8 family.</text>
</comment>
<dbReference type="InterPro" id="IPR003343">
    <property type="entry name" value="Big_2"/>
</dbReference>
<dbReference type="EMBL" id="JACSQY010000010">
    <property type="protein sequence ID" value="MBD7909140.1"/>
    <property type="molecule type" value="Genomic_DNA"/>
</dbReference>
<feature type="active site" description="Charge relay system" evidence="8">
    <location>
        <position position="610"/>
    </location>
</feature>
<dbReference type="PROSITE" id="PS00138">
    <property type="entry name" value="SUBTILASE_SER"/>
    <property type="match status" value="1"/>
</dbReference>
<dbReference type="PANTHER" id="PTHR43806:SF65">
    <property type="entry name" value="SERINE PROTEASE APRX"/>
    <property type="match status" value="1"/>
</dbReference>
<dbReference type="InterPro" id="IPR034213">
    <property type="entry name" value="S8_Vpr-like"/>
</dbReference>
<dbReference type="SUPFAM" id="SSF49373">
    <property type="entry name" value="Invasin/intimin cell-adhesion fragments"/>
    <property type="match status" value="1"/>
</dbReference>
<dbReference type="InterPro" id="IPR023827">
    <property type="entry name" value="Peptidase_S8_Asp-AS"/>
</dbReference>
<evidence type="ECO:0000256" key="4">
    <source>
        <dbReference type="ARBA" id="ARBA00022670"/>
    </source>
</evidence>
<dbReference type="InterPro" id="IPR022398">
    <property type="entry name" value="Peptidase_S8_His-AS"/>
</dbReference>
<dbReference type="SMART" id="SM00635">
    <property type="entry name" value="BID_2"/>
    <property type="match status" value="5"/>
</dbReference>
<dbReference type="Gene3D" id="3.30.70.80">
    <property type="entry name" value="Peptidase S8 propeptide/proteinase inhibitor I9"/>
    <property type="match status" value="1"/>
</dbReference>
<feature type="active site" description="Charge relay system" evidence="8">
    <location>
        <position position="284"/>
    </location>
</feature>
<sequence length="1655" mass="175199">MTNKKFTKFLSAFLTLIMVLSLVLPFNGTANAALLKQPFKTNPQDASALQQKAAIAQQTSLLEGDARLHKDLQGISGSQEVPVIIHLSEKAVGLEQGIHKLNGKKMTQSEITLKKGKIQAQQNTARKEMTVKKVKFDQVYSYDTVLNGLSGTVQANDLKKLLTIRGVKYVEPDTTVYAQEGLQKVDPKVDAKMDTSIPFLGINKLWEEGIEGQGVKVAVLDTGIDASHPDLKAVYKGGKNFVPHVDGEYARPRADDDGSETSPLDRPANKPEVNERGSSFYTTHGTHVAGTIAAQGNNEFGIKGIAPKVDLYSYRVLGAYGSGATSGIIKAIDTAVIEKIDVINLSLGGGANSETDGASFAINNAMLAGTISVVATGNSGPNRGTMGTPATSRLGIAVGNTTNPETHFQANVNVKAGEFTYSKVNDLMATTFGKDVETQLAGGYDLIAVPGAGAEKDYADLDVTGKVALVARGEIAFVDKVAAAKKNGAVAIIVHNFAGGTNAPNKSDVFLGDAFEFIPTFDMSVTDGEALRAALAAAPGTISFDQFSSIKTTGDDVNDSSSRGPSTPNFDIKPDVSAPGTNIMSTIPMYGNDFPDADYSEAYSRKTGTSMATPHIAGIAALVKQANPTWNAFDVKVALSNTATVLDTKKYDVFAQGAGRVDAYKAARADVLAYAIDTANNDGTEVDNLKGTVTFGPQKLDKNISVTKKINVKDLKSAGGDYTVSVDVTKGFGDAKVTVDQSEFTLNGEQLLNVTLTASKAETKAGDEILGYIHIKGNGKDLSLPFAADFGGAAAVAVKDMEITKTDLSFNGDGVNDDAMLYFTITGDVGFNTIELWDIMNPTGGKYSDGYIGYLHASDTLTAGSYQLPILGKYTQWGGTGSEVIPDGLYTIDFSAETKSGNPKTIADYVGPVVVKSTAGTIEGAVSDGKVTGKITDKYVDYQKELVKYGMGYDLNTKLSATYEVTANDAVVDSGAVKLAQDGTFTFDLPTFDKTKNNVTVKYADAAGNKAEEVIYTAVDEPVDTVSVAVDQTALDLKVGDTAQLLVTETTTKPDGTSTDRDVTAEATFALSDATVATVVNGKVTAVAAGKAEITVTYNEFTQTVPVTVTAEPVKEEVSYALNKKSLSLGVGQQEQLTITETKVKADGTVVKTDVTPTVSFNVVDNSIATVHKGLVTAHKAGKTQVRVMIPGQDTRFVYLEVKDLPQDVVTYSVDKTALKLGVGQQEQLTVKQTTVKPDGTVVEKDFTPSTSFNVVDKKIATVSKGLVTAHKAGKTQVRVMIPGEDTIFVYLEVVTPPQNIVTYSVDKTDVKMQVNQQTQIKVTEKTVTPDGKITEKDVTGASKFSVVNNKIATVNKGLISALTPGKTQVKVVLPNGESLLVYLTVKGETAPIITYSLDKDSVSLKAGDSANVQLVETTTKADGTSTTKDVTTEATYQTNNADVATVTQGKISAIAAGDTEISVTLGAFKTTVKVHVEAVAPKAIVVTDEMINAFIADKKSKQIIIEVPAAVGLMDVEFSKAILKKIEKSEKDLVLKAGNAVYTLEDEAVEELMNRSAGDAVITLGTSSSANVKDAVSEVYTIEFSTGTAANKSALKKFDEEILVAIGLDEATAKKLKKAEALNLVTNKSSKVKVKKNEAQFDIEAAGSYVIVQK</sequence>
<protein>
    <submittedName>
        <fullName evidence="13">S8 family serine peptidase</fullName>
    </submittedName>
</protein>
<dbReference type="InterPro" id="IPR050131">
    <property type="entry name" value="Peptidase_S8_subtilisin-like"/>
</dbReference>
<evidence type="ECO:0000256" key="2">
    <source>
        <dbReference type="ARBA" id="ARBA00022512"/>
    </source>
</evidence>
<gene>
    <name evidence="13" type="ORF">H9659_12465</name>
</gene>
<dbReference type="InterPro" id="IPR015500">
    <property type="entry name" value="Peptidase_S8_subtilisin-rel"/>
</dbReference>
<feature type="region of interest" description="Disordered" evidence="10">
    <location>
        <begin position="246"/>
        <end position="277"/>
    </location>
</feature>
<dbReference type="CDD" id="cd02133">
    <property type="entry name" value="PA_C5a_like"/>
    <property type="match status" value="1"/>
</dbReference>
<feature type="active site" description="Charge relay system" evidence="8">
    <location>
        <position position="221"/>
    </location>
</feature>
<evidence type="ECO:0000313" key="14">
    <source>
        <dbReference type="Proteomes" id="UP000659496"/>
    </source>
</evidence>
<dbReference type="SUPFAM" id="SSF52025">
    <property type="entry name" value="PA domain"/>
    <property type="match status" value="1"/>
</dbReference>
<evidence type="ECO:0000256" key="3">
    <source>
        <dbReference type="ARBA" id="ARBA00022525"/>
    </source>
</evidence>
<dbReference type="Gene3D" id="3.40.50.200">
    <property type="entry name" value="Peptidase S8/S53 domain"/>
    <property type="match status" value="1"/>
</dbReference>
<dbReference type="InterPro" id="IPR010259">
    <property type="entry name" value="S8pro/Inhibitor_I9"/>
</dbReference>
<evidence type="ECO:0000256" key="1">
    <source>
        <dbReference type="ARBA" id="ARBA00011073"/>
    </source>
</evidence>
<organism evidence="13 14">
    <name type="scientific">Sporosarcina gallistercoris</name>
    <dbReference type="NCBI Taxonomy" id="2762245"/>
    <lineage>
        <taxon>Bacteria</taxon>
        <taxon>Bacillati</taxon>
        <taxon>Bacillota</taxon>
        <taxon>Bacilli</taxon>
        <taxon>Bacillales</taxon>
        <taxon>Caryophanaceae</taxon>
        <taxon>Sporosarcina</taxon>
    </lineage>
</organism>
<dbReference type="InterPro" id="IPR036852">
    <property type="entry name" value="Peptidase_S8/S53_dom_sf"/>
</dbReference>
<dbReference type="PROSITE" id="PS00137">
    <property type="entry name" value="SUBTILASE_HIS"/>
    <property type="match status" value="1"/>
</dbReference>
<keyword evidence="6 8" id="KW-0378">Hydrolase</keyword>
<dbReference type="Gene3D" id="3.50.30.30">
    <property type="match status" value="1"/>
</dbReference>
<feature type="chain" id="PRO_5046186984" evidence="11">
    <location>
        <begin position="33"/>
        <end position="1655"/>
    </location>
</feature>
<dbReference type="Pfam" id="PF02368">
    <property type="entry name" value="Big_2"/>
    <property type="match status" value="1"/>
</dbReference>
<evidence type="ECO:0000256" key="5">
    <source>
        <dbReference type="ARBA" id="ARBA00022729"/>
    </source>
</evidence>
<accession>A0ABR8PLT1</accession>
<dbReference type="Proteomes" id="UP000659496">
    <property type="component" value="Unassembled WGS sequence"/>
</dbReference>
<name>A0ABR8PLT1_9BACL</name>
<keyword evidence="14" id="KW-1185">Reference proteome</keyword>
<dbReference type="InterPro" id="IPR000209">
    <property type="entry name" value="Peptidase_S8/S53_dom"/>
</dbReference>
<keyword evidence="3" id="KW-0964">Secreted</keyword>
<dbReference type="Pfam" id="PF05922">
    <property type="entry name" value="Inhibitor_I9"/>
    <property type="match status" value="1"/>
</dbReference>
<evidence type="ECO:0000256" key="8">
    <source>
        <dbReference type="PROSITE-ProRule" id="PRU01240"/>
    </source>
</evidence>
<dbReference type="InterPro" id="IPR023828">
    <property type="entry name" value="Peptidase_S8_Ser-AS"/>
</dbReference>
<dbReference type="Pfam" id="PF02225">
    <property type="entry name" value="PA"/>
    <property type="match status" value="1"/>
</dbReference>
<dbReference type="PROSITE" id="PS51892">
    <property type="entry name" value="SUBTILASE"/>
    <property type="match status" value="1"/>
</dbReference>
<proteinExistence type="inferred from homology"/>
<evidence type="ECO:0000259" key="12">
    <source>
        <dbReference type="SMART" id="SM00635"/>
    </source>
</evidence>
<dbReference type="RefSeq" id="WP_191691043.1">
    <property type="nucleotide sequence ID" value="NZ_JACSQY010000010.1"/>
</dbReference>
<evidence type="ECO:0000313" key="13">
    <source>
        <dbReference type="EMBL" id="MBD7909140.1"/>
    </source>
</evidence>
<dbReference type="Gene3D" id="2.60.40.1080">
    <property type="match status" value="5"/>
</dbReference>
<evidence type="ECO:0000256" key="7">
    <source>
        <dbReference type="ARBA" id="ARBA00022825"/>
    </source>
</evidence>
<feature type="domain" description="BIG2" evidence="12">
    <location>
        <begin position="1392"/>
        <end position="1476"/>
    </location>
</feature>
<dbReference type="SUPFAM" id="SSF52743">
    <property type="entry name" value="Subtilisin-like"/>
    <property type="match status" value="1"/>
</dbReference>
<feature type="domain" description="BIG2" evidence="12">
    <location>
        <begin position="1208"/>
        <end position="1291"/>
    </location>
</feature>
<comment type="caution">
    <text evidence="13">The sequence shown here is derived from an EMBL/GenBank/DDBJ whole genome shotgun (WGS) entry which is preliminary data.</text>
</comment>
<dbReference type="Pfam" id="PF00082">
    <property type="entry name" value="Peptidase_S8"/>
    <property type="match status" value="1"/>
</dbReference>
<feature type="domain" description="BIG2" evidence="12">
    <location>
        <begin position="1024"/>
        <end position="1108"/>
    </location>
</feature>
<evidence type="ECO:0000256" key="6">
    <source>
        <dbReference type="ARBA" id="ARBA00022801"/>
    </source>
</evidence>
<dbReference type="InterPro" id="IPR037045">
    <property type="entry name" value="S8pro/Inhibitor_I9_sf"/>
</dbReference>
<dbReference type="InterPro" id="IPR046450">
    <property type="entry name" value="PA_dom_sf"/>
</dbReference>
<feature type="domain" description="BIG2" evidence="12">
    <location>
        <begin position="1116"/>
        <end position="1199"/>
    </location>
</feature>
<keyword evidence="2" id="KW-0134">Cell wall</keyword>
<evidence type="ECO:0000256" key="9">
    <source>
        <dbReference type="RuleBase" id="RU003355"/>
    </source>
</evidence>
<keyword evidence="7 8" id="KW-0720">Serine protease</keyword>
<feature type="signal peptide" evidence="11">
    <location>
        <begin position="1"/>
        <end position="32"/>
    </location>
</feature>
<dbReference type="InterPro" id="IPR003137">
    <property type="entry name" value="PA_domain"/>
</dbReference>
<dbReference type="InterPro" id="IPR008964">
    <property type="entry name" value="Invasin/intimin_cell_adhesion"/>
</dbReference>
<feature type="domain" description="BIG2" evidence="12">
    <location>
        <begin position="1300"/>
        <end position="1384"/>
    </location>
</feature>
<feature type="compositionally biased region" description="Polar residues" evidence="10">
    <location>
        <begin position="559"/>
        <end position="569"/>
    </location>
</feature>
<dbReference type="PANTHER" id="PTHR43806">
    <property type="entry name" value="PEPTIDASE S8"/>
    <property type="match status" value="1"/>
</dbReference>
<dbReference type="PRINTS" id="PR00723">
    <property type="entry name" value="SUBTILISIN"/>
</dbReference>